<reference evidence="2" key="1">
    <citation type="submission" date="2015-11" db="EMBL/GenBank/DDBJ databases">
        <authorList>
            <person name="Varghese N."/>
        </authorList>
    </citation>
    <scope>NUCLEOTIDE SEQUENCE [LARGE SCALE GENOMIC DNA]</scope>
    <source>
        <strain evidence="2">DSM 45899</strain>
    </source>
</reference>
<evidence type="ECO:0000313" key="1">
    <source>
        <dbReference type="EMBL" id="CUU58813.1"/>
    </source>
</evidence>
<organism evidence="1 2">
    <name type="scientific">Parafrankia irregularis</name>
    <dbReference type="NCBI Taxonomy" id="795642"/>
    <lineage>
        <taxon>Bacteria</taxon>
        <taxon>Bacillati</taxon>
        <taxon>Actinomycetota</taxon>
        <taxon>Actinomycetes</taxon>
        <taxon>Frankiales</taxon>
        <taxon>Frankiaceae</taxon>
        <taxon>Parafrankia</taxon>
    </lineage>
</organism>
<dbReference type="AlphaFoldDB" id="A0A0S4QTG2"/>
<protein>
    <submittedName>
        <fullName evidence="1">Uncharacterized protein</fullName>
    </submittedName>
</protein>
<evidence type="ECO:0000313" key="2">
    <source>
        <dbReference type="Proteomes" id="UP000198802"/>
    </source>
</evidence>
<dbReference type="EMBL" id="FAOZ01000022">
    <property type="protein sequence ID" value="CUU58813.1"/>
    <property type="molecule type" value="Genomic_DNA"/>
</dbReference>
<sequence>MMYVVVPGAVAATSHVIRGAVSVSGRHSGADPCPVPRGGTPMMVLLMVLPGRNVWRGLPWFTTVPSLPGVSQVG</sequence>
<accession>A0A0S4QTG2</accession>
<gene>
    <name evidence="1" type="ORF">Ga0074812_12256</name>
</gene>
<dbReference type="Proteomes" id="UP000198802">
    <property type="component" value="Unassembled WGS sequence"/>
</dbReference>
<name>A0A0S4QTG2_9ACTN</name>
<proteinExistence type="predicted"/>
<keyword evidence="2" id="KW-1185">Reference proteome</keyword>